<evidence type="ECO:0000256" key="1">
    <source>
        <dbReference type="ARBA" id="ARBA00001941"/>
    </source>
</evidence>
<dbReference type="Proteomes" id="UP000188603">
    <property type="component" value="Chromosome"/>
</dbReference>
<feature type="domain" description="Peptidase M20 dimerisation" evidence="8">
    <location>
        <begin position="202"/>
        <end position="314"/>
    </location>
</feature>
<evidence type="ECO:0000259" key="8">
    <source>
        <dbReference type="Pfam" id="PF07687"/>
    </source>
</evidence>
<evidence type="ECO:0000313" key="10">
    <source>
        <dbReference type="Proteomes" id="UP000188603"/>
    </source>
</evidence>
<evidence type="ECO:0000256" key="6">
    <source>
        <dbReference type="ARBA" id="ARBA00022833"/>
    </source>
</evidence>
<dbReference type="InterPro" id="IPR050072">
    <property type="entry name" value="Peptidase_M20A"/>
</dbReference>
<keyword evidence="6" id="KW-0862">Zinc</keyword>
<keyword evidence="7" id="KW-0170">Cobalt</keyword>
<dbReference type="Gene3D" id="3.40.630.10">
    <property type="entry name" value="Zn peptidases"/>
    <property type="match status" value="1"/>
</dbReference>
<evidence type="ECO:0000256" key="7">
    <source>
        <dbReference type="ARBA" id="ARBA00023285"/>
    </source>
</evidence>
<dbReference type="KEGG" id="ntr:B0W44_09715"/>
<comment type="cofactor">
    <cofactor evidence="1">
        <name>Co(2+)</name>
        <dbReference type="ChEBI" id="CHEBI:48828"/>
    </cofactor>
</comment>
<dbReference type="EMBL" id="CP019699">
    <property type="protein sequence ID" value="AQS56004.1"/>
    <property type="molecule type" value="Genomic_DNA"/>
</dbReference>
<dbReference type="Gene3D" id="3.30.70.360">
    <property type="match status" value="1"/>
</dbReference>
<proteinExistence type="inferred from homology"/>
<dbReference type="GO" id="GO:0046872">
    <property type="term" value="F:metal ion binding"/>
    <property type="evidence" value="ECO:0007669"/>
    <property type="project" value="UniProtKB-KW"/>
</dbReference>
<protein>
    <submittedName>
        <fullName evidence="9">Acetylornithine deacetylase</fullName>
    </submittedName>
</protein>
<dbReference type="AlphaFoldDB" id="A0A1U9K7J0"/>
<dbReference type="PANTHER" id="PTHR43808:SF25">
    <property type="entry name" value="PEPTIDASE M20 DIMERISATION DOMAIN-CONTAINING PROTEIN"/>
    <property type="match status" value="1"/>
</dbReference>
<keyword evidence="5" id="KW-0378">Hydrolase</keyword>
<dbReference type="NCBIfam" id="TIGR01910">
    <property type="entry name" value="DapE-ArgE"/>
    <property type="match status" value="1"/>
</dbReference>
<reference evidence="9 10" key="1">
    <citation type="journal article" date="2015" name="Int. J. Syst. Evol. Microbiol.">
        <title>Novibacillus thermophilus gen. nov., sp. nov., a Gram-staining-negative and moderately thermophilic member of the family Thermoactinomycetaceae.</title>
        <authorList>
            <person name="Yang G."/>
            <person name="Chen J."/>
            <person name="Zhou S."/>
        </authorList>
    </citation>
    <scope>NUCLEOTIDE SEQUENCE [LARGE SCALE GENOMIC DNA]</scope>
    <source>
        <strain evidence="9 10">SG-1</strain>
    </source>
</reference>
<dbReference type="PANTHER" id="PTHR43808">
    <property type="entry name" value="ACETYLORNITHINE DEACETYLASE"/>
    <property type="match status" value="1"/>
</dbReference>
<dbReference type="NCBIfam" id="NF005373">
    <property type="entry name" value="PRK06915.1"/>
    <property type="match status" value="1"/>
</dbReference>
<evidence type="ECO:0000256" key="5">
    <source>
        <dbReference type="ARBA" id="ARBA00022801"/>
    </source>
</evidence>
<evidence type="ECO:0000256" key="2">
    <source>
        <dbReference type="ARBA" id="ARBA00001947"/>
    </source>
</evidence>
<dbReference type="OrthoDB" id="9792335at2"/>
<dbReference type="SUPFAM" id="SSF53187">
    <property type="entry name" value="Zn-dependent exopeptidases"/>
    <property type="match status" value="1"/>
</dbReference>
<sequence length="423" mass="46766">MTDWKEKIISWMERAEPVATKWLSQLVQCDSTTGREKDAQRITRDILVEMGAKVDMWEPEGDTLINHPLFNTTRTDFTDSPNVVGVFKGTGGGRSMILNGHIDVVPEGDREQWESDPWSGTVKKGKLYGRGSTDMKGGNVAALLAVKCLTDLRVRLKGDVIFESVIEEESGGAGSLAAALRGYRADAAIIPEPTDMKIFPKTQGSMWFRLYVPGLSAHGGTRYEGVSAIDKAFLVVQAIRKLEEERNAEIQDPLYAQTPIPVPINIGKIKGGSWPSAVADEVVLEGRMGVKPEEDLVAARESLERAIRKLCQQDEWLEKHPVKVEWFGARWVPSNLSSEHPLIRSLSEQYQTVMDQEPEIEASPWATDAGMLQTAAKTPTVVFGPGVTAVAHYPNEYIPLQRILDCAKVIALTLIHWCGIDDC</sequence>
<dbReference type="SUPFAM" id="SSF55031">
    <property type="entry name" value="Bacterial exopeptidase dimerisation domain"/>
    <property type="match status" value="1"/>
</dbReference>
<keyword evidence="4" id="KW-0479">Metal-binding</keyword>
<comment type="cofactor">
    <cofactor evidence="2">
        <name>Zn(2+)</name>
        <dbReference type="ChEBI" id="CHEBI:29105"/>
    </cofactor>
</comment>
<dbReference type="GO" id="GO:0016787">
    <property type="term" value="F:hydrolase activity"/>
    <property type="evidence" value="ECO:0007669"/>
    <property type="project" value="UniProtKB-KW"/>
</dbReference>
<keyword evidence="10" id="KW-1185">Reference proteome</keyword>
<dbReference type="STRING" id="1471761.B0W44_09715"/>
<dbReference type="Pfam" id="PF07687">
    <property type="entry name" value="M20_dimer"/>
    <property type="match status" value="1"/>
</dbReference>
<evidence type="ECO:0000313" key="9">
    <source>
        <dbReference type="EMBL" id="AQS56004.1"/>
    </source>
</evidence>
<name>A0A1U9K7J0_9BACL</name>
<dbReference type="RefSeq" id="WP_077719863.1">
    <property type="nucleotide sequence ID" value="NZ_CP019699.1"/>
</dbReference>
<evidence type="ECO:0000256" key="4">
    <source>
        <dbReference type="ARBA" id="ARBA00022723"/>
    </source>
</evidence>
<evidence type="ECO:0000256" key="3">
    <source>
        <dbReference type="ARBA" id="ARBA00006247"/>
    </source>
</evidence>
<dbReference type="Pfam" id="PF01546">
    <property type="entry name" value="Peptidase_M20"/>
    <property type="match status" value="1"/>
</dbReference>
<dbReference type="InterPro" id="IPR002933">
    <property type="entry name" value="Peptidase_M20"/>
</dbReference>
<accession>A0A1U9K7J0</accession>
<organism evidence="9 10">
    <name type="scientific">Novibacillus thermophilus</name>
    <dbReference type="NCBI Taxonomy" id="1471761"/>
    <lineage>
        <taxon>Bacteria</taxon>
        <taxon>Bacillati</taxon>
        <taxon>Bacillota</taxon>
        <taxon>Bacilli</taxon>
        <taxon>Bacillales</taxon>
        <taxon>Thermoactinomycetaceae</taxon>
        <taxon>Novibacillus</taxon>
    </lineage>
</organism>
<dbReference type="InterPro" id="IPR036264">
    <property type="entry name" value="Bact_exopeptidase_dim_dom"/>
</dbReference>
<dbReference type="InterPro" id="IPR010182">
    <property type="entry name" value="ArgE/DapE"/>
</dbReference>
<comment type="similarity">
    <text evidence="3">Belongs to the peptidase M20A family.</text>
</comment>
<dbReference type="InterPro" id="IPR011650">
    <property type="entry name" value="Peptidase_M20_dimer"/>
</dbReference>
<gene>
    <name evidence="9" type="ORF">B0W44_09715</name>
</gene>